<reference evidence="3" key="1">
    <citation type="journal article" date="2019" name="J. Bacteriol.">
        <title>A Mutagenic Screen Identifies a TonB-Dependent Receptor Required for the Lanthanide Metal Switch in the Type I Methanotroph 'Methylotuvimicrobium buryatense' 5GB1C.</title>
        <authorList>
            <person name="Groom J.D."/>
            <person name="Ford S.M."/>
            <person name="Pesesky M.W."/>
            <person name="Lidstrom M.E."/>
        </authorList>
    </citation>
    <scope>NUCLEOTIDE SEQUENCE [LARGE SCALE GENOMIC DNA]</scope>
    <source>
        <strain evidence="3">5GB1C</strain>
    </source>
</reference>
<sequence>MTWDAWHASKGIFGDGWMGRFGHRENILLDWFTDLGVGLVFDPSADPYYSYWTHNFAAGDTVPLPSALWLLLSGITVLRLSKKTENRSTC</sequence>
<feature type="transmembrane region" description="Helical" evidence="1">
    <location>
        <begin position="62"/>
        <end position="80"/>
    </location>
</feature>
<dbReference type="STRING" id="675511.GCA_000341735_03819"/>
<evidence type="ECO:0000313" key="2">
    <source>
        <dbReference type="EMBL" id="QCW83949.1"/>
    </source>
</evidence>
<dbReference type="RefSeq" id="WP_040575362.1">
    <property type="nucleotide sequence ID" value="NZ_CP035467.1"/>
</dbReference>
<dbReference type="InterPro" id="IPR035940">
    <property type="entry name" value="CAP_sf"/>
</dbReference>
<dbReference type="EMBL" id="CP035467">
    <property type="protein sequence ID" value="QCW83949.1"/>
    <property type="molecule type" value="Genomic_DNA"/>
</dbReference>
<dbReference type="Gene3D" id="3.40.33.10">
    <property type="entry name" value="CAP"/>
    <property type="match status" value="1"/>
</dbReference>
<dbReference type="AlphaFoldDB" id="A0A4P9UR55"/>
<gene>
    <name evidence="2" type="ORF">EQU24_18155</name>
</gene>
<keyword evidence="1" id="KW-1133">Transmembrane helix</keyword>
<dbReference type="SUPFAM" id="SSF55797">
    <property type="entry name" value="PR-1-like"/>
    <property type="match status" value="1"/>
</dbReference>
<dbReference type="Proteomes" id="UP000305881">
    <property type="component" value="Chromosome"/>
</dbReference>
<name>A0A4P9UR55_METBY</name>
<dbReference type="OrthoDB" id="68195at2"/>
<dbReference type="KEGG" id="mbur:EQU24_18155"/>
<proteinExistence type="predicted"/>
<accession>A0A4P9UR55</accession>
<keyword evidence="1" id="KW-0472">Membrane</keyword>
<evidence type="ECO:0000313" key="3">
    <source>
        <dbReference type="Proteomes" id="UP000305881"/>
    </source>
</evidence>
<keyword evidence="3" id="KW-1185">Reference proteome</keyword>
<protein>
    <submittedName>
        <fullName evidence="2">CAP domain-containing protein</fullName>
    </submittedName>
</protein>
<organism evidence="2 3">
    <name type="scientific">Methylotuvimicrobium buryatense</name>
    <name type="common">Methylomicrobium buryatense</name>
    <dbReference type="NCBI Taxonomy" id="95641"/>
    <lineage>
        <taxon>Bacteria</taxon>
        <taxon>Pseudomonadati</taxon>
        <taxon>Pseudomonadota</taxon>
        <taxon>Gammaproteobacteria</taxon>
        <taxon>Methylococcales</taxon>
        <taxon>Methylococcaceae</taxon>
        <taxon>Methylotuvimicrobium</taxon>
    </lineage>
</organism>
<keyword evidence="1" id="KW-0812">Transmembrane</keyword>
<evidence type="ECO:0000256" key="1">
    <source>
        <dbReference type="SAM" id="Phobius"/>
    </source>
</evidence>